<evidence type="ECO:0000256" key="8">
    <source>
        <dbReference type="ARBA" id="ARBA00022989"/>
    </source>
</evidence>
<evidence type="ECO:0000256" key="5">
    <source>
        <dbReference type="ARBA" id="ARBA00022519"/>
    </source>
</evidence>
<name>A0ABS2ICP6_9GAMM</name>
<dbReference type="CDD" id="cd24017">
    <property type="entry name" value="ASKHA_T2SSL_N"/>
    <property type="match status" value="1"/>
</dbReference>
<dbReference type="EMBL" id="JAFEUP010000002">
    <property type="protein sequence ID" value="MBM7060891.1"/>
    <property type="molecule type" value="Genomic_DNA"/>
</dbReference>
<dbReference type="RefSeq" id="WP_205348072.1">
    <property type="nucleotide sequence ID" value="NZ_JAFEUP010000002.1"/>
</dbReference>
<accession>A0ABS2ICP6</accession>
<dbReference type="SUPFAM" id="SSF53067">
    <property type="entry name" value="Actin-like ATPase domain"/>
    <property type="match status" value="1"/>
</dbReference>
<dbReference type="Pfam" id="PF12693">
    <property type="entry name" value="GspL_C"/>
    <property type="match status" value="1"/>
</dbReference>
<evidence type="ECO:0000259" key="11">
    <source>
        <dbReference type="Pfam" id="PF05134"/>
    </source>
</evidence>
<evidence type="ECO:0000256" key="2">
    <source>
        <dbReference type="ARBA" id="ARBA00005318"/>
    </source>
</evidence>
<evidence type="ECO:0000256" key="9">
    <source>
        <dbReference type="ARBA" id="ARBA00023136"/>
    </source>
</evidence>
<comment type="caution">
    <text evidence="13">The sequence shown here is derived from an EMBL/GenBank/DDBJ whole genome shotgun (WGS) entry which is preliminary data.</text>
</comment>
<comment type="subcellular location">
    <subcellularLocation>
        <location evidence="1">Cell inner membrane</location>
        <topology evidence="1">Single-pass membrane protein</topology>
    </subcellularLocation>
</comment>
<evidence type="ECO:0000256" key="4">
    <source>
        <dbReference type="ARBA" id="ARBA00022475"/>
    </source>
</evidence>
<dbReference type="NCBIfam" id="TIGR01709">
    <property type="entry name" value="typeII_sec_gspL"/>
    <property type="match status" value="1"/>
</dbReference>
<feature type="domain" description="GspL cytoplasmic actin-ATPase-like" evidence="11">
    <location>
        <begin position="22"/>
        <end position="219"/>
    </location>
</feature>
<evidence type="ECO:0000256" key="3">
    <source>
        <dbReference type="ARBA" id="ARBA00022448"/>
    </source>
</evidence>
<comment type="similarity">
    <text evidence="2 10">Belongs to the GSP L family.</text>
</comment>
<sequence length="379" mass="40852">MSQGCVFLPPAACHAVEAELGVHYISEGQVRTATFSGALARMAAPWRLIVPVEAVTACAVALPTQKARWLRQALPFAVEELLAEDIEQFHLALGGTLPDGRSRVFAVRRDWLKAWLELCGDRPPAAIQVDADLLPEDGSQLCWLDGRWLLGGAGSARLALASEDWPAIAAACPAPQTVRGPRDQPVLQGVDAQVVLADAHAWLAAQRPSCDLAQAEFAVREASGAWRRWRPVLGLLGLWLILQWGFNLAQAWHLQREGDRYAAASASLYRELFPDDTRLVNLRHQFDQHLAETGGGGQGRLLGMLGQAVGALVADGAQVRVQQLDFSESRGDLALQVQAPGFDALERLRQRLLEAGLAVQLGSASREDGGVSARLVIGG</sequence>
<evidence type="ECO:0000256" key="6">
    <source>
        <dbReference type="ARBA" id="ARBA00022692"/>
    </source>
</evidence>
<dbReference type="InterPro" id="IPR025691">
    <property type="entry name" value="GspL_pp_dom"/>
</dbReference>
<keyword evidence="5" id="KW-0997">Cell inner membrane</keyword>
<evidence type="ECO:0000256" key="7">
    <source>
        <dbReference type="ARBA" id="ARBA00022927"/>
    </source>
</evidence>
<feature type="domain" description="GspL periplasmic" evidence="12">
    <location>
        <begin position="225"/>
        <end position="378"/>
    </location>
</feature>
<dbReference type="InterPro" id="IPR043129">
    <property type="entry name" value="ATPase_NBD"/>
</dbReference>
<keyword evidence="4" id="KW-1003">Cell membrane</keyword>
<comment type="function">
    <text evidence="10">Inner membrane component of the type II secretion system required for the energy-dependent secretion of extracellular factors such as proteases and toxins from the periplasm.</text>
</comment>
<dbReference type="Gene3D" id="3.30.1360.100">
    <property type="entry name" value="General secretion pathway protein M, EpsM"/>
    <property type="match status" value="1"/>
</dbReference>
<keyword evidence="6" id="KW-0812">Transmembrane</keyword>
<gene>
    <name evidence="13" type="primary">gspL</name>
    <name evidence="13" type="ORF">JQX08_09240</name>
</gene>
<dbReference type="Gene3D" id="3.30.420.380">
    <property type="match status" value="1"/>
</dbReference>
<dbReference type="Proteomes" id="UP000717995">
    <property type="component" value="Unassembled WGS sequence"/>
</dbReference>
<proteinExistence type="inferred from homology"/>
<keyword evidence="9" id="KW-0472">Membrane</keyword>
<keyword evidence="7 10" id="KW-0653">Protein transport</keyword>
<keyword evidence="8" id="KW-1133">Transmembrane helix</keyword>
<dbReference type="InterPro" id="IPR024230">
    <property type="entry name" value="GspL_cyto_dom"/>
</dbReference>
<dbReference type="Pfam" id="PF05134">
    <property type="entry name" value="T2SSL"/>
    <property type="match status" value="1"/>
</dbReference>
<evidence type="ECO:0000256" key="1">
    <source>
        <dbReference type="ARBA" id="ARBA00004377"/>
    </source>
</evidence>
<evidence type="ECO:0000256" key="10">
    <source>
        <dbReference type="PIRNR" id="PIRNR015761"/>
    </source>
</evidence>
<reference evidence="13 14" key="1">
    <citation type="submission" date="2021-02" db="EMBL/GenBank/DDBJ databases">
        <authorList>
            <person name="Lee D.-H."/>
        </authorList>
    </citation>
    <scope>NUCLEOTIDE SEQUENCE [LARGE SCALE GENOMIC DNA]</scope>
    <source>
        <strain evidence="13 14">UL073</strain>
    </source>
</reference>
<evidence type="ECO:0000259" key="12">
    <source>
        <dbReference type="Pfam" id="PF12693"/>
    </source>
</evidence>
<keyword evidence="3 10" id="KW-0813">Transport</keyword>
<organism evidence="13 14">
    <name type="scientific">Zestomonas insulae</name>
    <dbReference type="NCBI Taxonomy" id="2809017"/>
    <lineage>
        <taxon>Bacteria</taxon>
        <taxon>Pseudomonadati</taxon>
        <taxon>Pseudomonadota</taxon>
        <taxon>Gammaproteobacteria</taxon>
        <taxon>Pseudomonadales</taxon>
        <taxon>Pseudomonadaceae</taxon>
        <taxon>Zestomonas</taxon>
    </lineage>
</organism>
<evidence type="ECO:0000313" key="13">
    <source>
        <dbReference type="EMBL" id="MBM7060891.1"/>
    </source>
</evidence>
<protein>
    <recommendedName>
        <fullName evidence="10">Type II secretion system protein L</fullName>
        <shortName evidence="10">T2SS protein L</shortName>
    </recommendedName>
</protein>
<evidence type="ECO:0000313" key="14">
    <source>
        <dbReference type="Proteomes" id="UP000717995"/>
    </source>
</evidence>
<dbReference type="InterPro" id="IPR007812">
    <property type="entry name" value="T2SS_protein-GspL"/>
</dbReference>
<keyword evidence="14" id="KW-1185">Reference proteome</keyword>
<dbReference type="PIRSF" id="PIRSF015761">
    <property type="entry name" value="Protein_L"/>
    <property type="match status" value="1"/>
</dbReference>